<reference evidence="3" key="1">
    <citation type="journal article" date="2023" name="Mol. Phylogenet. Evol.">
        <title>Genome-scale phylogeny and comparative genomics of the fungal order Sordariales.</title>
        <authorList>
            <person name="Hensen N."/>
            <person name="Bonometti L."/>
            <person name="Westerberg I."/>
            <person name="Brannstrom I.O."/>
            <person name="Guillou S."/>
            <person name="Cros-Aarteil S."/>
            <person name="Calhoun S."/>
            <person name="Haridas S."/>
            <person name="Kuo A."/>
            <person name="Mondo S."/>
            <person name="Pangilinan J."/>
            <person name="Riley R."/>
            <person name="LaButti K."/>
            <person name="Andreopoulos B."/>
            <person name="Lipzen A."/>
            <person name="Chen C."/>
            <person name="Yan M."/>
            <person name="Daum C."/>
            <person name="Ng V."/>
            <person name="Clum A."/>
            <person name="Steindorff A."/>
            <person name="Ohm R.A."/>
            <person name="Martin F."/>
            <person name="Silar P."/>
            <person name="Natvig D.O."/>
            <person name="Lalanne C."/>
            <person name="Gautier V."/>
            <person name="Ament-Velasquez S.L."/>
            <person name="Kruys A."/>
            <person name="Hutchinson M.I."/>
            <person name="Powell A.J."/>
            <person name="Barry K."/>
            <person name="Miller A.N."/>
            <person name="Grigoriev I.V."/>
            <person name="Debuchy R."/>
            <person name="Gladieux P."/>
            <person name="Hiltunen Thoren M."/>
            <person name="Johannesson H."/>
        </authorList>
    </citation>
    <scope>NUCLEOTIDE SEQUENCE</scope>
    <source>
        <strain evidence="3">CBS 333.67</strain>
    </source>
</reference>
<dbReference type="RefSeq" id="XP_062725172.1">
    <property type="nucleotide sequence ID" value="XM_062864474.1"/>
</dbReference>
<feature type="transmembrane region" description="Helical" evidence="2">
    <location>
        <begin position="183"/>
        <end position="203"/>
    </location>
</feature>
<comment type="caution">
    <text evidence="3">The sequence shown here is derived from an EMBL/GenBank/DDBJ whole genome shotgun (WGS) entry which is preliminary data.</text>
</comment>
<evidence type="ECO:0000313" key="3">
    <source>
        <dbReference type="EMBL" id="KAK3309392.1"/>
    </source>
</evidence>
<feature type="transmembrane region" description="Helical" evidence="2">
    <location>
        <begin position="67"/>
        <end position="92"/>
    </location>
</feature>
<keyword evidence="4" id="KW-1185">Reference proteome</keyword>
<protein>
    <submittedName>
        <fullName evidence="3">Uncharacterized protein</fullName>
    </submittedName>
</protein>
<accession>A0AAJ0M5C7</accession>
<reference evidence="3" key="2">
    <citation type="submission" date="2023-06" db="EMBL/GenBank/DDBJ databases">
        <authorList>
            <consortium name="Lawrence Berkeley National Laboratory"/>
            <person name="Mondo S.J."/>
            <person name="Hensen N."/>
            <person name="Bonometti L."/>
            <person name="Westerberg I."/>
            <person name="Brannstrom I.O."/>
            <person name="Guillou S."/>
            <person name="Cros-Aarteil S."/>
            <person name="Calhoun S."/>
            <person name="Haridas S."/>
            <person name="Kuo A."/>
            <person name="Pangilinan J."/>
            <person name="Riley R."/>
            <person name="Labutti K."/>
            <person name="Andreopoulos B."/>
            <person name="Lipzen A."/>
            <person name="Chen C."/>
            <person name="Yanf M."/>
            <person name="Daum C."/>
            <person name="Ng V."/>
            <person name="Clum A."/>
            <person name="Steindorff A."/>
            <person name="Ohm R."/>
            <person name="Martin F."/>
            <person name="Silar P."/>
            <person name="Natvig D."/>
            <person name="Lalanne C."/>
            <person name="Gautier V."/>
            <person name="Ament-Velasquez S.L."/>
            <person name="Kruys A."/>
            <person name="Hutchinson M.I."/>
            <person name="Powell A.J."/>
            <person name="Barry K."/>
            <person name="Miller A.N."/>
            <person name="Grigoriev I.V."/>
            <person name="Debuchy R."/>
            <person name="Gladieux P."/>
            <person name="Thoren M.H."/>
            <person name="Johannesson H."/>
        </authorList>
    </citation>
    <scope>NUCLEOTIDE SEQUENCE</scope>
    <source>
        <strain evidence="3">CBS 333.67</strain>
    </source>
</reference>
<organism evidence="3 4">
    <name type="scientific">Chaetomium strumarium</name>
    <dbReference type="NCBI Taxonomy" id="1170767"/>
    <lineage>
        <taxon>Eukaryota</taxon>
        <taxon>Fungi</taxon>
        <taxon>Dikarya</taxon>
        <taxon>Ascomycota</taxon>
        <taxon>Pezizomycotina</taxon>
        <taxon>Sordariomycetes</taxon>
        <taxon>Sordariomycetidae</taxon>
        <taxon>Sordariales</taxon>
        <taxon>Chaetomiaceae</taxon>
        <taxon>Chaetomium</taxon>
    </lineage>
</organism>
<keyword evidence="2" id="KW-0812">Transmembrane</keyword>
<feature type="region of interest" description="Disordered" evidence="1">
    <location>
        <begin position="26"/>
        <end position="46"/>
    </location>
</feature>
<evidence type="ECO:0000313" key="4">
    <source>
        <dbReference type="Proteomes" id="UP001273166"/>
    </source>
</evidence>
<keyword evidence="2" id="KW-1133">Transmembrane helix</keyword>
<name>A0AAJ0M5C7_9PEZI</name>
<dbReference type="GeneID" id="87883303"/>
<dbReference type="EMBL" id="JAUDZG010000001">
    <property type="protein sequence ID" value="KAK3309392.1"/>
    <property type="molecule type" value="Genomic_DNA"/>
</dbReference>
<gene>
    <name evidence="3" type="ORF">B0T15DRAFT_389181</name>
</gene>
<sequence>LLPETARSILGDGSAAVNPINKAPIPILSPKASQEGGGRPDAVPREDHRKFPNPLAALRLLRIPGTAIILVAYDINYTVYCCLQASLATLFVDTYQVSGLTARLIYLPFGVAVALSAFATGRLLDVNYSKTAAELGISVKIDEGTKLKDFPIYSARCLQLYPLRSGAACLEALDTILRRLGPGWSFLLFGVLLVLLFLCYFCCSSER</sequence>
<dbReference type="InterPro" id="IPR036259">
    <property type="entry name" value="MFS_trans_sf"/>
</dbReference>
<feature type="non-terminal residue" evidence="3">
    <location>
        <position position="1"/>
    </location>
</feature>
<dbReference type="AlphaFoldDB" id="A0AAJ0M5C7"/>
<feature type="transmembrane region" description="Helical" evidence="2">
    <location>
        <begin position="104"/>
        <end position="124"/>
    </location>
</feature>
<keyword evidence="2" id="KW-0472">Membrane</keyword>
<proteinExistence type="predicted"/>
<evidence type="ECO:0000256" key="2">
    <source>
        <dbReference type="SAM" id="Phobius"/>
    </source>
</evidence>
<dbReference type="Proteomes" id="UP001273166">
    <property type="component" value="Unassembled WGS sequence"/>
</dbReference>
<evidence type="ECO:0000256" key="1">
    <source>
        <dbReference type="SAM" id="MobiDB-lite"/>
    </source>
</evidence>
<dbReference type="SUPFAM" id="SSF103473">
    <property type="entry name" value="MFS general substrate transporter"/>
    <property type="match status" value="1"/>
</dbReference>